<dbReference type="EMBL" id="ML975149">
    <property type="protein sequence ID" value="KAF1817432.1"/>
    <property type="molecule type" value="Genomic_DNA"/>
</dbReference>
<evidence type="ECO:0000256" key="1">
    <source>
        <dbReference type="SAM" id="MobiDB-lite"/>
    </source>
</evidence>
<feature type="region of interest" description="Disordered" evidence="1">
    <location>
        <begin position="179"/>
        <end position="201"/>
    </location>
</feature>
<dbReference type="PANTHER" id="PTHR28243">
    <property type="entry name" value="AGL049CP"/>
    <property type="match status" value="1"/>
</dbReference>
<dbReference type="InterPro" id="IPR024624">
    <property type="entry name" value="Pyridox_Oxase_Alr4036_FMN-bd"/>
</dbReference>
<gene>
    <name evidence="3 5" type="ORF">P152DRAFT_19164</name>
</gene>
<proteinExistence type="predicted"/>
<dbReference type="Pfam" id="PF12766">
    <property type="entry name" value="Pyridox_oxase_2"/>
    <property type="match status" value="1"/>
</dbReference>
<reference evidence="5" key="3">
    <citation type="submission" date="2025-04" db="UniProtKB">
        <authorList>
            <consortium name="RefSeq"/>
        </authorList>
    </citation>
    <scope>IDENTIFICATION</scope>
    <source>
        <strain evidence="5">CBS 781.70</strain>
    </source>
</reference>
<sequence>MSFLPSAPWRDAFLSHISKMPMPTFVLSTLHRAPPGSLTEWLPRARTCVFRGMWCALPENDLNNAEKNPAAFESDCVTFTTDKRMLKYGEIFASGEAPAGEGVSGGGGPVEAVWWVEEVGFQWRVKGRAYIVGNDIDDGGLGAAKAREALQQRMGTKDEKQVAEWTWSRELTAHFGNLSPTMRGTFKRPPPGTPADKPYDDKTLQLGTKLKGLDDAVARENFQVVVIVPDEVEKLDLNDPVEGRRHNYIYQAQSGRWHMEVLWP</sequence>
<evidence type="ECO:0000313" key="5">
    <source>
        <dbReference type="RefSeq" id="XP_033539063.1"/>
    </source>
</evidence>
<dbReference type="GeneID" id="54414829"/>
<evidence type="ECO:0000313" key="4">
    <source>
        <dbReference type="Proteomes" id="UP000504638"/>
    </source>
</evidence>
<feature type="domain" description="Pyridoxamine 5'-phosphate oxidase Alr4036 family FMN-binding" evidence="2">
    <location>
        <begin position="7"/>
        <end position="132"/>
    </location>
</feature>
<accession>A0A6G1GHG8</accession>
<dbReference type="PANTHER" id="PTHR28243:SF1">
    <property type="entry name" value="PYRIDOXAMINE 5'-PHOSPHATE OXIDASE ALR4036 FAMILY FMN-BINDING DOMAIN-CONTAINING PROTEIN"/>
    <property type="match status" value="1"/>
</dbReference>
<organism evidence="3">
    <name type="scientific">Eremomyces bilateralis CBS 781.70</name>
    <dbReference type="NCBI Taxonomy" id="1392243"/>
    <lineage>
        <taxon>Eukaryota</taxon>
        <taxon>Fungi</taxon>
        <taxon>Dikarya</taxon>
        <taxon>Ascomycota</taxon>
        <taxon>Pezizomycotina</taxon>
        <taxon>Dothideomycetes</taxon>
        <taxon>Dothideomycetes incertae sedis</taxon>
        <taxon>Eremomycetales</taxon>
        <taxon>Eremomycetaceae</taxon>
        <taxon>Eremomyces</taxon>
    </lineage>
</organism>
<dbReference type="Gene3D" id="2.30.110.10">
    <property type="entry name" value="Electron Transport, Fmn-binding Protein, Chain A"/>
    <property type="match status" value="1"/>
</dbReference>
<reference evidence="5" key="2">
    <citation type="submission" date="2020-04" db="EMBL/GenBank/DDBJ databases">
        <authorList>
            <consortium name="NCBI Genome Project"/>
        </authorList>
    </citation>
    <scope>NUCLEOTIDE SEQUENCE</scope>
    <source>
        <strain evidence="5">CBS 781.70</strain>
    </source>
</reference>
<dbReference type="RefSeq" id="XP_033539063.1">
    <property type="nucleotide sequence ID" value="XM_033674259.1"/>
</dbReference>
<dbReference type="SUPFAM" id="SSF50475">
    <property type="entry name" value="FMN-binding split barrel"/>
    <property type="match status" value="1"/>
</dbReference>
<reference evidence="3 5" key="1">
    <citation type="submission" date="2020-01" db="EMBL/GenBank/DDBJ databases">
        <authorList>
            <consortium name="DOE Joint Genome Institute"/>
            <person name="Haridas S."/>
            <person name="Albert R."/>
            <person name="Binder M."/>
            <person name="Bloem J."/>
            <person name="Labutti K."/>
            <person name="Salamov A."/>
            <person name="Andreopoulos B."/>
            <person name="Baker S.E."/>
            <person name="Barry K."/>
            <person name="Bills G."/>
            <person name="Bluhm B.H."/>
            <person name="Cannon C."/>
            <person name="Castanera R."/>
            <person name="Culley D.E."/>
            <person name="Daum C."/>
            <person name="Ezra D."/>
            <person name="Gonzalez J.B."/>
            <person name="Henrissat B."/>
            <person name="Kuo A."/>
            <person name="Liang C."/>
            <person name="Lipzen A."/>
            <person name="Lutzoni F."/>
            <person name="Magnuson J."/>
            <person name="Mondo S."/>
            <person name="Nolan M."/>
            <person name="Ohm R."/>
            <person name="Pangilinan J."/>
            <person name="Park H.-J."/>
            <person name="Ramirez L."/>
            <person name="Alfaro M."/>
            <person name="Sun H."/>
            <person name="Tritt A."/>
            <person name="Yoshinaga Y."/>
            <person name="Zwiers L.-H."/>
            <person name="Turgeon B.G."/>
            <person name="Goodwin S.B."/>
            <person name="Spatafora J.W."/>
            <person name="Crous P.W."/>
            <person name="Grigoriev I.V."/>
        </authorList>
    </citation>
    <scope>NUCLEOTIDE SEQUENCE</scope>
    <source>
        <strain evidence="3 5">CBS 781.70</strain>
    </source>
</reference>
<name>A0A6G1GHG8_9PEZI</name>
<dbReference type="OrthoDB" id="5394411at2759"/>
<evidence type="ECO:0000313" key="3">
    <source>
        <dbReference type="EMBL" id="KAF1817432.1"/>
    </source>
</evidence>
<protein>
    <recommendedName>
        <fullName evidence="2">Pyridoxamine 5'-phosphate oxidase Alr4036 family FMN-binding domain-containing protein</fullName>
    </recommendedName>
</protein>
<dbReference type="AlphaFoldDB" id="A0A6G1GHG8"/>
<evidence type="ECO:0000259" key="2">
    <source>
        <dbReference type="Pfam" id="PF12766"/>
    </source>
</evidence>
<keyword evidence="4" id="KW-1185">Reference proteome</keyword>
<dbReference type="InterPro" id="IPR012349">
    <property type="entry name" value="Split_barrel_FMN-bd"/>
</dbReference>
<dbReference type="Proteomes" id="UP000504638">
    <property type="component" value="Unplaced"/>
</dbReference>
<dbReference type="GO" id="GO:0010181">
    <property type="term" value="F:FMN binding"/>
    <property type="evidence" value="ECO:0007669"/>
    <property type="project" value="InterPro"/>
</dbReference>